<evidence type="ECO:0000313" key="3">
    <source>
        <dbReference type="Proteomes" id="UP000293823"/>
    </source>
</evidence>
<organism evidence="2 3">
    <name type="scientific">Alternaria arborescens</name>
    <dbReference type="NCBI Taxonomy" id="156630"/>
    <lineage>
        <taxon>Eukaryota</taxon>
        <taxon>Fungi</taxon>
        <taxon>Dikarya</taxon>
        <taxon>Ascomycota</taxon>
        <taxon>Pezizomycotina</taxon>
        <taxon>Dothideomycetes</taxon>
        <taxon>Pleosporomycetidae</taxon>
        <taxon>Pleosporales</taxon>
        <taxon>Pleosporineae</taxon>
        <taxon>Pleosporaceae</taxon>
        <taxon>Alternaria</taxon>
        <taxon>Alternaria sect. Alternaria</taxon>
    </lineage>
</organism>
<evidence type="ECO:0000313" key="2">
    <source>
        <dbReference type="EMBL" id="RYO21014.1"/>
    </source>
</evidence>
<name>A0A4V1WX99_9PLEO</name>
<evidence type="ECO:0000256" key="1">
    <source>
        <dbReference type="SAM" id="MobiDB-lite"/>
    </source>
</evidence>
<reference evidence="3" key="1">
    <citation type="journal article" date="2019" name="bioRxiv">
        <title>Genomics, evolutionary history and diagnostics of the Alternaria alternata species group including apple and Asian pear pathotypes.</title>
        <authorList>
            <person name="Armitage A.D."/>
            <person name="Cockerton H.M."/>
            <person name="Sreenivasaprasad S."/>
            <person name="Woodhall J.W."/>
            <person name="Lane C.R."/>
            <person name="Harrison R.J."/>
            <person name="Clarkson J.P."/>
        </authorList>
    </citation>
    <scope>NUCLEOTIDE SEQUENCE [LARGE SCALE GENOMIC DNA]</scope>
    <source>
        <strain evidence="3">RGR 97.0016</strain>
    </source>
</reference>
<dbReference type="Proteomes" id="UP000293823">
    <property type="component" value="Unassembled WGS sequence"/>
</dbReference>
<dbReference type="AlphaFoldDB" id="A0A4V1WX99"/>
<protein>
    <submittedName>
        <fullName evidence="2">Uncharacterized protein</fullName>
    </submittedName>
</protein>
<comment type="caution">
    <text evidence="2">The sequence shown here is derived from an EMBL/GenBank/DDBJ whole genome shotgun (WGS) entry which is preliminary data.</text>
</comment>
<accession>A0A4V1WX99</accession>
<dbReference type="EMBL" id="PEJP01000159">
    <property type="protein sequence ID" value="RYO21014.1"/>
    <property type="molecule type" value="Genomic_DNA"/>
</dbReference>
<proteinExistence type="predicted"/>
<gene>
    <name evidence="2" type="ORF">AA0113_g12797</name>
</gene>
<feature type="non-terminal residue" evidence="2">
    <location>
        <position position="1"/>
    </location>
</feature>
<sequence length="524" mass="58803">SLLPGVTNLEQLQSAIKGKIQTESHADQLAGELQASLFEWENVGLALLSTKDGRPPTALEAQQQADNVVQAFRATKEQLEKLRQHHRRLSDSITKSRPSEMTDTTTHATGMILGENFTPSNIRTIWDQIPEGYRNLPTGQEAPTTIVDLLSALGQVHCHHPRQAALVLGDETGTQDWDTSLAQMDEYRNHQCPEPEETTISSGSKLFRSSDVPTFKDDKDYDGFRGSLVSFLQSEDPPRRSEYGRALLRILSSIEAPSARVAAKNWNVQNLLRPTWEATYHQFLNALDKKFESQTILQDSKIAWLACRPKDNEKPADFFNRFEGLTEHLKDVQRRKQAPILSDSIITERLLIILPRYLTNHARIHFAQQGQLMELQTPEEIRRHFEVTWTYTPRPAATGHDTKYRFKTANASPAPASITTNNVKERQCGMIASYDTSPAVPPEARGSLMPDSDPAKSSANAARRHYCAQHKLCLFCRRPQSQHQASAPRFKPVTIQGNARSAPAQTQSPIPEQLQIEAAPLLDL</sequence>
<feature type="region of interest" description="Disordered" evidence="1">
    <location>
        <begin position="436"/>
        <end position="457"/>
    </location>
</feature>
<keyword evidence="3" id="KW-1185">Reference proteome</keyword>